<proteinExistence type="predicted"/>
<organism evidence="1">
    <name type="scientific">marine sediment metagenome</name>
    <dbReference type="NCBI Taxonomy" id="412755"/>
    <lineage>
        <taxon>unclassified sequences</taxon>
        <taxon>metagenomes</taxon>
        <taxon>ecological metagenomes</taxon>
    </lineage>
</organism>
<feature type="non-terminal residue" evidence="1">
    <location>
        <position position="1"/>
    </location>
</feature>
<accession>A0A0F9DS68</accession>
<dbReference type="AlphaFoldDB" id="A0A0F9DS68"/>
<evidence type="ECO:0000313" key="1">
    <source>
        <dbReference type="EMBL" id="KKL20511.1"/>
    </source>
</evidence>
<gene>
    <name evidence="1" type="ORF">LCGC14_2454740</name>
</gene>
<protein>
    <submittedName>
        <fullName evidence="1">Uncharacterized protein</fullName>
    </submittedName>
</protein>
<reference evidence="1" key="1">
    <citation type="journal article" date="2015" name="Nature">
        <title>Complex archaea that bridge the gap between prokaryotes and eukaryotes.</title>
        <authorList>
            <person name="Spang A."/>
            <person name="Saw J.H."/>
            <person name="Jorgensen S.L."/>
            <person name="Zaremba-Niedzwiedzka K."/>
            <person name="Martijn J."/>
            <person name="Lind A.E."/>
            <person name="van Eijk R."/>
            <person name="Schleper C."/>
            <person name="Guy L."/>
            <person name="Ettema T.J."/>
        </authorList>
    </citation>
    <scope>NUCLEOTIDE SEQUENCE</scope>
</reference>
<comment type="caution">
    <text evidence="1">The sequence shown here is derived from an EMBL/GenBank/DDBJ whole genome shotgun (WGS) entry which is preliminary data.</text>
</comment>
<dbReference type="InterPro" id="IPR011101">
    <property type="entry name" value="DUF5131"/>
</dbReference>
<sequence length="286" mass="33071">LNGCEYCYARKLANTRLKERYLANKSHFGLLDKDYYGADPFYPRFWEDRLRELDPTWRVRHYTVGGGSKVQPKGIFVCDMSDLFGIGIPEKWTRRVLDIIKTNYQHRFYLLTKQPQNLPQWSPFPDNCWVGVSAEGGDQFKHSYFEASHQLSMIEAKVKFISLEPLLGAVDKIAYQSVVSDEYINFTHNINLLIIGACTGQRKELLELRGRYPDLQLIGNTLQPRIEWVAEIVEACDKAGVKVFLKNNLKPLLPPEVPTFYSLRLTTVHEDGEPEYEPVLRQEIPV</sequence>
<dbReference type="Pfam" id="PF07505">
    <property type="entry name" value="DUF5131"/>
    <property type="match status" value="1"/>
</dbReference>
<name>A0A0F9DS68_9ZZZZ</name>
<dbReference type="EMBL" id="LAZR01038071">
    <property type="protein sequence ID" value="KKL20511.1"/>
    <property type="molecule type" value="Genomic_DNA"/>
</dbReference>